<keyword evidence="2" id="KW-1185">Reference proteome</keyword>
<accession>A0A518V507</accession>
<name>A0A518V507_BRELA</name>
<protein>
    <submittedName>
        <fullName evidence="1">Uncharacterized protein</fullName>
    </submittedName>
</protein>
<dbReference type="EMBL" id="CP033464">
    <property type="protein sequence ID" value="QDX92073.1"/>
    <property type="molecule type" value="Genomic_DNA"/>
</dbReference>
<evidence type="ECO:0000313" key="2">
    <source>
        <dbReference type="Proteomes" id="UP000319432"/>
    </source>
</evidence>
<dbReference type="Proteomes" id="UP000319432">
    <property type="component" value="Chromosome"/>
</dbReference>
<dbReference type="AlphaFoldDB" id="A0A518V507"/>
<gene>
    <name evidence="1" type="ORF">EEL30_06635</name>
</gene>
<reference evidence="1 2" key="1">
    <citation type="submission" date="2018-11" db="EMBL/GenBank/DDBJ databases">
        <title>Phylogenetic determinants of toxin gene distribution in genomes of Brevibacillus laterosporus.</title>
        <authorList>
            <person name="Glare T.R."/>
            <person name="Durrant A."/>
            <person name="Berry C."/>
            <person name="Palma L."/>
            <person name="Ormskirk M."/>
            <person name="Cox M.O."/>
        </authorList>
    </citation>
    <scope>NUCLEOTIDE SEQUENCE [LARGE SCALE GENOMIC DNA]</scope>
    <source>
        <strain evidence="1 2">1821L</strain>
    </source>
</reference>
<evidence type="ECO:0000313" key="1">
    <source>
        <dbReference type="EMBL" id="QDX92073.1"/>
    </source>
</evidence>
<proteinExistence type="predicted"/>
<organism evidence="1 2">
    <name type="scientific">Brevibacillus laterosporus</name>
    <name type="common">Bacillus laterosporus</name>
    <dbReference type="NCBI Taxonomy" id="1465"/>
    <lineage>
        <taxon>Bacteria</taxon>
        <taxon>Bacillati</taxon>
        <taxon>Bacillota</taxon>
        <taxon>Bacilli</taxon>
        <taxon>Bacillales</taxon>
        <taxon>Paenibacillaceae</taxon>
        <taxon>Brevibacillus</taxon>
    </lineage>
</organism>
<sequence length="70" mass="7439">MSITDHETGKLLVDALPLLPGEYPTANLLESHGYLKIGSAVVVSANGDNSAPTFDSLGKDHLVVWSDDVF</sequence>